<dbReference type="AlphaFoldDB" id="A0A286UIU3"/>
<dbReference type="Proteomes" id="UP000217199">
    <property type="component" value="Unassembled WGS sequence"/>
</dbReference>
<organism evidence="2 3">
    <name type="scientific">Pyrrhoderma noxium</name>
    <dbReference type="NCBI Taxonomy" id="2282107"/>
    <lineage>
        <taxon>Eukaryota</taxon>
        <taxon>Fungi</taxon>
        <taxon>Dikarya</taxon>
        <taxon>Basidiomycota</taxon>
        <taxon>Agaricomycotina</taxon>
        <taxon>Agaricomycetes</taxon>
        <taxon>Hymenochaetales</taxon>
        <taxon>Hymenochaetaceae</taxon>
        <taxon>Pyrrhoderma</taxon>
    </lineage>
</organism>
<protein>
    <submittedName>
        <fullName evidence="2">Uncharacterized protein</fullName>
    </submittedName>
</protein>
<dbReference type="EMBL" id="NBII01000004">
    <property type="protein sequence ID" value="PAV19543.1"/>
    <property type="molecule type" value="Genomic_DNA"/>
</dbReference>
<reference evidence="2 3" key="1">
    <citation type="journal article" date="2017" name="Mol. Ecol.">
        <title>Comparative and population genomic landscape of Phellinus noxius: A hypervariable fungus causing root rot in trees.</title>
        <authorList>
            <person name="Chung C.L."/>
            <person name="Lee T.J."/>
            <person name="Akiba M."/>
            <person name="Lee H.H."/>
            <person name="Kuo T.H."/>
            <person name="Liu D."/>
            <person name="Ke H.M."/>
            <person name="Yokoi T."/>
            <person name="Roa M.B."/>
            <person name="Lu M.J."/>
            <person name="Chang Y.Y."/>
            <person name="Ann P.J."/>
            <person name="Tsai J.N."/>
            <person name="Chen C.Y."/>
            <person name="Tzean S.S."/>
            <person name="Ota Y."/>
            <person name="Hattori T."/>
            <person name="Sahashi N."/>
            <person name="Liou R.F."/>
            <person name="Kikuchi T."/>
            <person name="Tsai I.J."/>
        </authorList>
    </citation>
    <scope>NUCLEOTIDE SEQUENCE [LARGE SCALE GENOMIC DNA]</scope>
    <source>
        <strain evidence="2 3">FFPRI411160</strain>
    </source>
</reference>
<dbReference type="InParanoid" id="A0A286UIU3"/>
<feature type="region of interest" description="Disordered" evidence="1">
    <location>
        <begin position="92"/>
        <end position="112"/>
    </location>
</feature>
<evidence type="ECO:0000256" key="1">
    <source>
        <dbReference type="SAM" id="MobiDB-lite"/>
    </source>
</evidence>
<comment type="caution">
    <text evidence="2">The sequence shown here is derived from an EMBL/GenBank/DDBJ whole genome shotgun (WGS) entry which is preliminary data.</text>
</comment>
<accession>A0A286UIU3</accession>
<evidence type="ECO:0000313" key="3">
    <source>
        <dbReference type="Proteomes" id="UP000217199"/>
    </source>
</evidence>
<evidence type="ECO:0000313" key="2">
    <source>
        <dbReference type="EMBL" id="PAV19543.1"/>
    </source>
</evidence>
<gene>
    <name evidence="2" type="ORF">PNOK_0447700</name>
</gene>
<proteinExistence type="predicted"/>
<name>A0A286UIU3_9AGAM</name>
<sequence>MRIVEWKIKDKYTNIISKRGTTKHFPGPHLFSKLKIDGTDMIFGNLGSISVNCHYIMESTACLSEEKVSKQGIFRFMLENLVYSFYLKGETSISSCGSSSMFSRRQPSGSLP</sequence>
<keyword evidence="3" id="KW-1185">Reference proteome</keyword>
<feature type="compositionally biased region" description="Low complexity" evidence="1">
    <location>
        <begin position="92"/>
        <end position="103"/>
    </location>
</feature>